<comment type="caution">
    <text evidence="2">The sequence shown here is derived from an EMBL/GenBank/DDBJ whole genome shotgun (WGS) entry which is preliminary data.</text>
</comment>
<dbReference type="EMBL" id="JBBWWQ010000001">
    <property type="protein sequence ID" value="KAK8957452.1"/>
    <property type="molecule type" value="Genomic_DNA"/>
</dbReference>
<dbReference type="AlphaFoldDB" id="A0AAP0GG18"/>
<gene>
    <name evidence="2" type="ORF">KSP39_PZI000081</name>
</gene>
<sequence>MTLVLGFLVFSARDLLRLADDSHRLNLYQKQFCMKTQAIVQRRQYLRPCLKYLVENGEVKVGDWRTWATCLRGLCGQEWRTARSAELLQTAYPLAARAVCSRGLCEQKRWSARSAYAQHAVGSQKVTGRIATLSVESDKKQTGLELDRPAWLKPWSSSGAASRSCRGRQSVQTVAGVRQVRRTGFSVRQ</sequence>
<evidence type="ECO:0000256" key="1">
    <source>
        <dbReference type="SAM" id="SignalP"/>
    </source>
</evidence>
<keyword evidence="3" id="KW-1185">Reference proteome</keyword>
<keyword evidence="1" id="KW-0732">Signal</keyword>
<proteinExistence type="predicted"/>
<evidence type="ECO:0000313" key="3">
    <source>
        <dbReference type="Proteomes" id="UP001418222"/>
    </source>
</evidence>
<reference evidence="2 3" key="1">
    <citation type="journal article" date="2022" name="Nat. Plants">
        <title>Genomes of leafy and leafless Platanthera orchids illuminate the evolution of mycoheterotrophy.</title>
        <authorList>
            <person name="Li M.H."/>
            <person name="Liu K.W."/>
            <person name="Li Z."/>
            <person name="Lu H.C."/>
            <person name="Ye Q.L."/>
            <person name="Zhang D."/>
            <person name="Wang J.Y."/>
            <person name="Li Y.F."/>
            <person name="Zhong Z.M."/>
            <person name="Liu X."/>
            <person name="Yu X."/>
            <person name="Liu D.K."/>
            <person name="Tu X.D."/>
            <person name="Liu B."/>
            <person name="Hao Y."/>
            <person name="Liao X.Y."/>
            <person name="Jiang Y.T."/>
            <person name="Sun W.H."/>
            <person name="Chen J."/>
            <person name="Chen Y.Q."/>
            <person name="Ai Y."/>
            <person name="Zhai J.W."/>
            <person name="Wu S.S."/>
            <person name="Zhou Z."/>
            <person name="Hsiao Y.Y."/>
            <person name="Wu W.L."/>
            <person name="Chen Y.Y."/>
            <person name="Lin Y.F."/>
            <person name="Hsu J.L."/>
            <person name="Li C.Y."/>
            <person name="Wang Z.W."/>
            <person name="Zhao X."/>
            <person name="Zhong W.Y."/>
            <person name="Ma X.K."/>
            <person name="Ma L."/>
            <person name="Huang J."/>
            <person name="Chen G.Z."/>
            <person name="Huang M.Z."/>
            <person name="Huang L."/>
            <person name="Peng D.H."/>
            <person name="Luo Y.B."/>
            <person name="Zou S.Q."/>
            <person name="Chen S.P."/>
            <person name="Lan S."/>
            <person name="Tsai W.C."/>
            <person name="Van de Peer Y."/>
            <person name="Liu Z.J."/>
        </authorList>
    </citation>
    <scope>NUCLEOTIDE SEQUENCE [LARGE SCALE GENOMIC DNA]</scope>
    <source>
        <strain evidence="2">Lor287</strain>
    </source>
</reference>
<protein>
    <submittedName>
        <fullName evidence="2">Uncharacterized protein</fullName>
    </submittedName>
</protein>
<name>A0AAP0GG18_9ASPA</name>
<evidence type="ECO:0000313" key="2">
    <source>
        <dbReference type="EMBL" id="KAK8957452.1"/>
    </source>
</evidence>
<feature type="chain" id="PRO_5042909658" evidence="1">
    <location>
        <begin position="20"/>
        <end position="189"/>
    </location>
</feature>
<feature type="signal peptide" evidence="1">
    <location>
        <begin position="1"/>
        <end position="19"/>
    </location>
</feature>
<organism evidence="2 3">
    <name type="scientific">Platanthera zijinensis</name>
    <dbReference type="NCBI Taxonomy" id="2320716"/>
    <lineage>
        <taxon>Eukaryota</taxon>
        <taxon>Viridiplantae</taxon>
        <taxon>Streptophyta</taxon>
        <taxon>Embryophyta</taxon>
        <taxon>Tracheophyta</taxon>
        <taxon>Spermatophyta</taxon>
        <taxon>Magnoliopsida</taxon>
        <taxon>Liliopsida</taxon>
        <taxon>Asparagales</taxon>
        <taxon>Orchidaceae</taxon>
        <taxon>Orchidoideae</taxon>
        <taxon>Orchideae</taxon>
        <taxon>Orchidinae</taxon>
        <taxon>Platanthera</taxon>
    </lineage>
</organism>
<accession>A0AAP0GG18</accession>
<dbReference type="Proteomes" id="UP001418222">
    <property type="component" value="Unassembled WGS sequence"/>
</dbReference>